<feature type="compositionally biased region" description="Polar residues" evidence="1">
    <location>
        <begin position="173"/>
        <end position="187"/>
    </location>
</feature>
<evidence type="ECO:0000256" key="1">
    <source>
        <dbReference type="SAM" id="MobiDB-lite"/>
    </source>
</evidence>
<feature type="region of interest" description="Disordered" evidence="1">
    <location>
        <begin position="214"/>
        <end position="245"/>
    </location>
</feature>
<reference evidence="2" key="2">
    <citation type="submission" date="2020-05" db="UniProtKB">
        <authorList>
            <consortium name="EnsemblMetazoa"/>
        </authorList>
    </citation>
    <scope>IDENTIFICATION</scope>
    <source>
        <strain evidence="2">LVP_AGWG</strain>
    </source>
</reference>
<feature type="region of interest" description="Disordered" evidence="1">
    <location>
        <begin position="108"/>
        <end position="148"/>
    </location>
</feature>
<reference evidence="2 3" key="1">
    <citation type="submission" date="2017-06" db="EMBL/GenBank/DDBJ databases">
        <title>Aedes aegypti genome working group (AGWG) sequencing and assembly.</title>
        <authorList>
            <consortium name="Aedes aegypti Genome Working Group (AGWG)"/>
            <person name="Matthews B.J."/>
        </authorList>
    </citation>
    <scope>NUCLEOTIDE SEQUENCE [LARGE SCALE GENOMIC DNA]</scope>
    <source>
        <strain evidence="2 3">LVP_AGWG</strain>
    </source>
</reference>
<organism evidence="2 3">
    <name type="scientific">Aedes aegypti</name>
    <name type="common">Yellowfever mosquito</name>
    <name type="synonym">Culex aegypti</name>
    <dbReference type="NCBI Taxonomy" id="7159"/>
    <lineage>
        <taxon>Eukaryota</taxon>
        <taxon>Metazoa</taxon>
        <taxon>Ecdysozoa</taxon>
        <taxon>Arthropoda</taxon>
        <taxon>Hexapoda</taxon>
        <taxon>Insecta</taxon>
        <taxon>Pterygota</taxon>
        <taxon>Neoptera</taxon>
        <taxon>Endopterygota</taxon>
        <taxon>Diptera</taxon>
        <taxon>Nematocera</taxon>
        <taxon>Culicoidea</taxon>
        <taxon>Culicidae</taxon>
        <taxon>Culicinae</taxon>
        <taxon>Aedini</taxon>
        <taxon>Aedes</taxon>
        <taxon>Stegomyia</taxon>
    </lineage>
</organism>
<feature type="region of interest" description="Disordered" evidence="1">
    <location>
        <begin position="39"/>
        <end position="67"/>
    </location>
</feature>
<feature type="compositionally biased region" description="Basic and acidic residues" evidence="1">
    <location>
        <begin position="58"/>
        <end position="67"/>
    </location>
</feature>
<evidence type="ECO:0000313" key="3">
    <source>
        <dbReference type="Proteomes" id="UP000008820"/>
    </source>
</evidence>
<feature type="region of interest" description="Disordered" evidence="1">
    <location>
        <begin position="173"/>
        <end position="200"/>
    </location>
</feature>
<dbReference type="OrthoDB" id="7763189at2759"/>
<feature type="region of interest" description="Disordered" evidence="1">
    <location>
        <begin position="271"/>
        <end position="298"/>
    </location>
</feature>
<dbReference type="EnsemblMetazoa" id="AAEL024296-RA">
    <property type="protein sequence ID" value="AAEL024296-PA"/>
    <property type="gene ID" value="AAEL024296"/>
</dbReference>
<feature type="compositionally biased region" description="Basic and acidic residues" evidence="1">
    <location>
        <begin position="214"/>
        <end position="223"/>
    </location>
</feature>
<dbReference type="AlphaFoldDB" id="A0A6I8TRU1"/>
<gene>
    <name evidence="2" type="primary">110675672</name>
</gene>
<proteinExistence type="predicted"/>
<sequence length="342" mass="38924">MTGYLVLKDGAGLISIIQVTNARCLNTVKRQYNSSTLDSFSKKDTMQKTSSRKPISRCRAEESPPKAKDTVDIKYKDQFYSIPRCEYERKLTQQEVEHSNDGELFRMISGGHSVPRTKPSSKGEIFEEPAKTYNPQASSSSRYSSKVQTQKMSNNLDNSLQFIKSLEENFRQTMSQSSYTPEATSSIKKTEEDPQSSETIFTLDDLTESKETVVEQSITREPHPNVSRKASRSFGEPSVESLQKRKPEEVTVKLFQLKSKVVNLIDQTISQIESNEDSPGEDHEKSIPLHPSGDGSTLDYRSRNLEVLKTDSFARSRKDIRTKLYREIRVVLKRLEDLDSLE</sequence>
<keyword evidence="3" id="KW-1185">Reference proteome</keyword>
<dbReference type="InParanoid" id="A0A6I8TRU1"/>
<accession>A0A6I8TRU1</accession>
<name>A0A6I8TRU1_AEDAE</name>
<evidence type="ECO:0000313" key="2">
    <source>
        <dbReference type="EnsemblMetazoa" id="AAEL024296-PA"/>
    </source>
</evidence>
<protein>
    <submittedName>
        <fullName evidence="2">Uncharacterized protein</fullName>
    </submittedName>
</protein>
<dbReference type="Proteomes" id="UP000008820">
    <property type="component" value="Chromosome 2"/>
</dbReference>
<feature type="compositionally biased region" description="Polar residues" evidence="1">
    <location>
        <begin position="133"/>
        <end position="148"/>
    </location>
</feature>